<keyword evidence="3" id="KW-1185">Reference proteome</keyword>
<dbReference type="EMBL" id="SISG01000001">
    <property type="protein sequence ID" value="TBN56878.1"/>
    <property type="molecule type" value="Genomic_DNA"/>
</dbReference>
<dbReference type="Proteomes" id="UP000294194">
    <property type="component" value="Unassembled WGS sequence"/>
</dbReference>
<reference evidence="3" key="1">
    <citation type="submission" date="2019-02" db="EMBL/GenBank/DDBJ databases">
        <title>Glaciihabitans arcticus sp. nov., a psychrotolerant bacterium isolated from polar soil.</title>
        <authorList>
            <person name="Dahal R.H."/>
        </authorList>
    </citation>
    <scope>NUCLEOTIDE SEQUENCE [LARGE SCALE GENOMIC DNA]</scope>
    <source>
        <strain evidence="3">RP-3-7</strain>
    </source>
</reference>
<sequence length="623" mass="65243">MRTATSLVALATGTALLLGLAACSAEEKAVKSGSWTVLSYSIADTDLEPYMMDDVAEMGSVGSQENLNIVALVDRSADYTADDVLGQGDWVGGKLLAVTDGGADELEDMGDVNTGDPQVLADFITRGITEYPADNYALIISDHGASWPGVGGDESFDGDGLDLEEINQALTDGLAGTDVEKLDLLGFDACLMATYEVASKLAPHAERLLASQELEPGHGWDYTALQTIPDNGGATVDELGSALIAGFEAQAVDQETQAEITLSLVDLNAIPAVDDALAAFSGALVERAAGVAPVVGRSLASALGFGRNPDPEQDVFMTDLAILAGEIGVDALDVSDEADDLIRAINDSVLDKVDGQATKGATGLSIYFPPTEALYSSDYDALGVDGDWADFLVAYYGAGSAVPEESHTTFADGDAVIDFDADGVNVTASFDAEGAENISEAFIRYGTVDADGSVTFLGREPADFDDEGEVVGSYDLSQLTISDGEDTTGAYLDMTIDGDVVTFDVPMTYYAPDAEDGTDALLSLVIDGDDLISETYYTHNVEAGTYGALSADPDGIISPELLNVDADGTEQWLSTSDYGLYADLPNLEYDFPNLESGTELYLELQVVDFSGNVDTVAVTVEVP</sequence>
<dbReference type="RefSeq" id="WP_130980988.1">
    <property type="nucleotide sequence ID" value="NZ_SISG01000001.1"/>
</dbReference>
<keyword evidence="1" id="KW-0732">Signal</keyword>
<proteinExistence type="predicted"/>
<dbReference type="Pfam" id="PF03415">
    <property type="entry name" value="Peptidase_C11"/>
    <property type="match status" value="1"/>
</dbReference>
<evidence type="ECO:0000256" key="1">
    <source>
        <dbReference type="SAM" id="SignalP"/>
    </source>
</evidence>
<dbReference type="PANTHER" id="PTHR37835">
    <property type="entry name" value="ALPHA-CLOSTRIPAIN"/>
    <property type="match status" value="1"/>
</dbReference>
<evidence type="ECO:0000313" key="2">
    <source>
        <dbReference type="EMBL" id="TBN56878.1"/>
    </source>
</evidence>
<feature type="signal peptide" evidence="1">
    <location>
        <begin position="1"/>
        <end position="24"/>
    </location>
</feature>
<accession>A0A4Q9GTB8</accession>
<gene>
    <name evidence="2" type="ORF">EYE40_05385</name>
</gene>
<dbReference type="Gene3D" id="3.40.50.11970">
    <property type="match status" value="1"/>
</dbReference>
<feature type="chain" id="PRO_5020399534" description="Peptidase C11" evidence="1">
    <location>
        <begin position="25"/>
        <end position="623"/>
    </location>
</feature>
<protein>
    <recommendedName>
        <fullName evidence="4">Peptidase C11</fullName>
    </recommendedName>
</protein>
<evidence type="ECO:0008006" key="4">
    <source>
        <dbReference type="Google" id="ProtNLM"/>
    </source>
</evidence>
<dbReference type="PROSITE" id="PS51257">
    <property type="entry name" value="PROKAR_LIPOPROTEIN"/>
    <property type="match status" value="1"/>
</dbReference>
<name>A0A4Q9GTB8_9MICO</name>
<organism evidence="2 3">
    <name type="scientific">Glaciihabitans arcticus</name>
    <dbReference type="NCBI Taxonomy" id="2668039"/>
    <lineage>
        <taxon>Bacteria</taxon>
        <taxon>Bacillati</taxon>
        <taxon>Actinomycetota</taxon>
        <taxon>Actinomycetes</taxon>
        <taxon>Micrococcales</taxon>
        <taxon>Microbacteriaceae</taxon>
        <taxon>Glaciihabitans</taxon>
    </lineage>
</organism>
<comment type="caution">
    <text evidence="2">The sequence shown here is derived from an EMBL/GenBank/DDBJ whole genome shotgun (WGS) entry which is preliminary data.</text>
</comment>
<dbReference type="InterPro" id="IPR005077">
    <property type="entry name" value="Peptidase_C11"/>
</dbReference>
<dbReference type="AlphaFoldDB" id="A0A4Q9GTB8"/>
<evidence type="ECO:0000313" key="3">
    <source>
        <dbReference type="Proteomes" id="UP000294194"/>
    </source>
</evidence>
<dbReference type="PANTHER" id="PTHR37835:SF1">
    <property type="entry name" value="ALPHA-CLOSTRIPAIN"/>
    <property type="match status" value="1"/>
</dbReference>